<dbReference type="PROSITE" id="PS51664">
    <property type="entry name" value="YCAO"/>
    <property type="match status" value="1"/>
</dbReference>
<accession>A0A7X1G7J6</accession>
<evidence type="ECO:0000259" key="1">
    <source>
        <dbReference type="PROSITE" id="PS51664"/>
    </source>
</evidence>
<keyword evidence="3" id="KW-1185">Reference proteome</keyword>
<dbReference type="Gene3D" id="3.30.1330.230">
    <property type="match status" value="1"/>
</dbReference>
<dbReference type="RefSeq" id="WP_185794952.1">
    <property type="nucleotide sequence ID" value="NZ_JACMYH010000004.1"/>
</dbReference>
<feature type="domain" description="YcaO" evidence="1">
    <location>
        <begin position="51"/>
        <end position="403"/>
    </location>
</feature>
<organism evidence="2 3">
    <name type="scientific">Pseudomonas baltica</name>
    <dbReference type="NCBI Taxonomy" id="2762576"/>
    <lineage>
        <taxon>Bacteria</taxon>
        <taxon>Pseudomonadati</taxon>
        <taxon>Pseudomonadota</taxon>
        <taxon>Gammaproteobacteria</taxon>
        <taxon>Pseudomonadales</taxon>
        <taxon>Pseudomonadaceae</taxon>
        <taxon>Pseudomonas</taxon>
    </lineage>
</organism>
<evidence type="ECO:0000313" key="3">
    <source>
        <dbReference type="Proteomes" id="UP000546173"/>
    </source>
</evidence>
<name>A0A7X1G7J6_9PSED</name>
<reference evidence="2 3" key="1">
    <citation type="submission" date="2020-08" db="EMBL/GenBank/DDBJ databases">
        <title>Pseudomonas sp. nov.</title>
        <authorList>
            <person name="Gieschler S."/>
            <person name="Fiedler G."/>
            <person name="Brinks E."/>
            <person name="Boehnlein C."/>
            <person name="Franz C.M.A.P."/>
            <person name="Kabisch J."/>
        </authorList>
    </citation>
    <scope>NUCLEOTIDE SEQUENCE [LARGE SCALE GENOMIC DNA]</scope>
    <source>
        <strain evidence="2 3">MBT-2</strain>
    </source>
</reference>
<evidence type="ECO:0000313" key="2">
    <source>
        <dbReference type="EMBL" id="MBC2679882.1"/>
    </source>
</evidence>
<dbReference type="PANTHER" id="PTHR37809">
    <property type="entry name" value="RIBOSOMAL PROTEIN S12 METHYLTHIOTRANSFERASE ACCESSORY FACTOR YCAO"/>
    <property type="match status" value="1"/>
</dbReference>
<gene>
    <name evidence="2" type="ORF">H7993_15910</name>
</gene>
<dbReference type="Gene3D" id="3.30.160.660">
    <property type="match status" value="1"/>
</dbReference>
<dbReference type="EMBL" id="JACMYH010000004">
    <property type="protein sequence ID" value="MBC2679882.1"/>
    <property type="molecule type" value="Genomic_DNA"/>
</dbReference>
<dbReference type="PANTHER" id="PTHR37809:SF1">
    <property type="entry name" value="RIBOSOMAL PROTEIN S12 METHYLTHIOTRANSFERASE ACCESSORY FACTOR YCAO"/>
    <property type="match status" value="1"/>
</dbReference>
<dbReference type="InterPro" id="IPR003776">
    <property type="entry name" value="YcaO-like_dom"/>
</dbReference>
<dbReference type="AlphaFoldDB" id="A0A7X1G7J6"/>
<proteinExistence type="predicted"/>
<protein>
    <submittedName>
        <fullName evidence="2">YcaO-like family protein</fullName>
    </submittedName>
</protein>
<dbReference type="Proteomes" id="UP000546173">
    <property type="component" value="Unassembled WGS sequence"/>
</dbReference>
<dbReference type="Pfam" id="PF02624">
    <property type="entry name" value="YcaO"/>
    <property type="match status" value="1"/>
</dbReference>
<comment type="caution">
    <text evidence="2">The sequence shown here is derived from an EMBL/GenBank/DDBJ whole genome shotgun (WGS) entry which is preliminary data.</text>
</comment>
<sequence>MSEREFTASEALARITDTISSLGLNYTLNLSKTSDLIATAALTDKAGKILSEGAGKGPSCCVGALAECIEHLYATGDVNQQTTRIESRKILLQKFTIVDEVIANLPNKDISLPCLLFSDISGGSEVQVPAALISTNRKLLETTMNCPDTNFLARYSTNSGTAFGCSFNEAILHGLNEVVERHTLSYLLMSACKQSLRQYTYTPSPTLMSLVCLELCDASIDISWMKILLVESTSGVFFSAALPNESESQFILCLVGSGCSISPVTAIARAITELIQITALHDESEKKLDSITYDLLDSHPLLRNLIKLAELRKDDLAVWNKSIDSRTPPIEKQIKLIVNSLKRTGHNTSYRVLKKFDNGCIVTQVYIPGMDRFNLIRAGSAVAPQHILRCSRTCVPYDETSSI</sequence>